<organism evidence="3 4">
    <name type="scientific">Thalassobacillus devorans</name>
    <dbReference type="NCBI Taxonomy" id="279813"/>
    <lineage>
        <taxon>Bacteria</taxon>
        <taxon>Bacillati</taxon>
        <taxon>Bacillota</taxon>
        <taxon>Bacilli</taxon>
        <taxon>Bacillales</taxon>
        <taxon>Bacillaceae</taxon>
        <taxon>Thalassobacillus</taxon>
    </lineage>
</organism>
<accession>A0ABQ1NI09</accession>
<evidence type="ECO:0000313" key="4">
    <source>
        <dbReference type="Proteomes" id="UP000619534"/>
    </source>
</evidence>
<dbReference type="PANTHER" id="PTHR43794">
    <property type="entry name" value="AMINOHYDROLASE SSNA-RELATED"/>
    <property type="match status" value="1"/>
</dbReference>
<dbReference type="Gene3D" id="3.20.20.140">
    <property type="entry name" value="Metal-dependent hydrolases"/>
    <property type="match status" value="1"/>
</dbReference>
<dbReference type="Gene3D" id="2.30.40.10">
    <property type="entry name" value="Urease, subunit C, domain 1"/>
    <property type="match status" value="1"/>
</dbReference>
<dbReference type="EMBL" id="BMCJ01000001">
    <property type="protein sequence ID" value="GGC75277.1"/>
    <property type="molecule type" value="Genomic_DNA"/>
</dbReference>
<comment type="caution">
    <text evidence="3">The sequence shown here is derived from an EMBL/GenBank/DDBJ whole genome shotgun (WGS) entry which is preliminary data.</text>
</comment>
<dbReference type="PANTHER" id="PTHR43794:SF11">
    <property type="entry name" value="AMIDOHYDROLASE-RELATED DOMAIN-CONTAINING PROTEIN"/>
    <property type="match status" value="1"/>
</dbReference>
<evidence type="ECO:0000256" key="1">
    <source>
        <dbReference type="ARBA" id="ARBA00022801"/>
    </source>
</evidence>
<feature type="domain" description="Amidohydrolase-related" evidence="2">
    <location>
        <begin position="56"/>
        <end position="425"/>
    </location>
</feature>
<reference evidence="4" key="1">
    <citation type="journal article" date="2019" name="Int. J. Syst. Evol. Microbiol.">
        <title>The Global Catalogue of Microorganisms (GCM) 10K type strain sequencing project: providing services to taxonomists for standard genome sequencing and annotation.</title>
        <authorList>
            <consortium name="The Broad Institute Genomics Platform"/>
            <consortium name="The Broad Institute Genome Sequencing Center for Infectious Disease"/>
            <person name="Wu L."/>
            <person name="Ma J."/>
        </authorList>
    </citation>
    <scope>NUCLEOTIDE SEQUENCE [LARGE SCALE GENOMIC DNA]</scope>
    <source>
        <strain evidence="4">CCM 7282</strain>
    </source>
</reference>
<dbReference type="InterPro" id="IPR006680">
    <property type="entry name" value="Amidohydro-rel"/>
</dbReference>
<proteinExistence type="predicted"/>
<dbReference type="Pfam" id="PF01979">
    <property type="entry name" value="Amidohydro_1"/>
    <property type="match status" value="1"/>
</dbReference>
<dbReference type="SUPFAM" id="SSF51556">
    <property type="entry name" value="Metallo-dependent hydrolases"/>
    <property type="match status" value="1"/>
</dbReference>
<keyword evidence="4" id="KW-1185">Reference proteome</keyword>
<keyword evidence="1" id="KW-0378">Hydrolase</keyword>
<gene>
    <name evidence="3" type="ORF">GCM10007216_02340</name>
</gene>
<sequence>MMSVLIKNAEMVTMEDQRVVTGSLLIEGGKIKHIFPEGELPDCCEAAEVIDAEGKLVIPGMTNAHYHSYSNLLKGTESRYPLEVWSLYTVAYGHSLSVEDIHDAVLLGAAEMIRNGITGCIDHFPHFLKSEAALEAYQESKMHVAFAPMLHDIPDHKFLQIDFPDRIEQKLTASQPPTPERMKHFYEGLIRRWHGKDERIHIMIGPNAPQRCSREMLRLSRELSDLYALNVHTHLLETYLQRDYGMRTYKKGIIGHLDHAGLLNERLSTAHAVWLAPEEIDLLADRGVSIIHNPASNMILGSGTAPIMTYTEKDIPVSLGTDASNCGTSHNLFEMMKLALMMQRNNASEYHWWPTAHNMLEMGITQGAALLPGKRGKIKAGYQADLVFLDKNNPVWAAVNDVHEQLVFHENGQSIESVMIKGKWVMRDRKILSFNEDEVIDRVRRRSHHRLEKSTEALRFAEEQKPFFEAIYK</sequence>
<name>A0ABQ1NI09_9BACI</name>
<dbReference type="Proteomes" id="UP000619534">
    <property type="component" value="Unassembled WGS sequence"/>
</dbReference>
<evidence type="ECO:0000313" key="3">
    <source>
        <dbReference type="EMBL" id="GGC75277.1"/>
    </source>
</evidence>
<dbReference type="InterPro" id="IPR050287">
    <property type="entry name" value="MTA/SAH_deaminase"/>
</dbReference>
<evidence type="ECO:0000259" key="2">
    <source>
        <dbReference type="Pfam" id="PF01979"/>
    </source>
</evidence>
<protein>
    <submittedName>
        <fullName evidence="3">N-ethylammeline chlorohydrolase</fullName>
    </submittedName>
</protein>
<dbReference type="InterPro" id="IPR032466">
    <property type="entry name" value="Metal_Hydrolase"/>
</dbReference>
<dbReference type="SUPFAM" id="SSF51338">
    <property type="entry name" value="Composite domain of metallo-dependent hydrolases"/>
    <property type="match status" value="1"/>
</dbReference>
<dbReference type="InterPro" id="IPR011059">
    <property type="entry name" value="Metal-dep_hydrolase_composite"/>
</dbReference>